<organism evidence="1 2">
    <name type="scientific">Persea americana</name>
    <name type="common">Avocado</name>
    <dbReference type="NCBI Taxonomy" id="3435"/>
    <lineage>
        <taxon>Eukaryota</taxon>
        <taxon>Viridiplantae</taxon>
        <taxon>Streptophyta</taxon>
        <taxon>Embryophyta</taxon>
        <taxon>Tracheophyta</taxon>
        <taxon>Spermatophyta</taxon>
        <taxon>Magnoliopsida</taxon>
        <taxon>Magnoliidae</taxon>
        <taxon>Laurales</taxon>
        <taxon>Lauraceae</taxon>
        <taxon>Persea</taxon>
    </lineage>
</organism>
<comment type="caution">
    <text evidence="1">The sequence shown here is derived from an EMBL/GenBank/DDBJ whole genome shotgun (WGS) entry which is preliminary data.</text>
</comment>
<sequence>MAYSDSSLKTPFNKDNTLSKDDYNVLFYSHPSDNRRNILVSTPLDGENYSTWVHAMQMALIAKNKLGFVDGYVPQPDAASSNRSAWSRCNTMVLSWLINSISRNLRDSIIYAETSSAVWTNLCERFSQGNAAKIYRIRRDIMHHQQNQSSVSVYYTKLEIYF</sequence>
<keyword evidence="2" id="KW-1185">Reference proteome</keyword>
<gene>
    <name evidence="1" type="ORF">MRB53_030379</name>
</gene>
<name>A0ACC2KLI8_PERAE</name>
<reference evidence="1 2" key="1">
    <citation type="journal article" date="2022" name="Hortic Res">
        <title>A haplotype resolved chromosomal level avocado genome allows analysis of novel avocado genes.</title>
        <authorList>
            <person name="Nath O."/>
            <person name="Fletcher S.J."/>
            <person name="Hayward A."/>
            <person name="Shaw L.M."/>
            <person name="Masouleh A.K."/>
            <person name="Furtado A."/>
            <person name="Henry R.J."/>
            <person name="Mitter N."/>
        </authorList>
    </citation>
    <scope>NUCLEOTIDE SEQUENCE [LARGE SCALE GENOMIC DNA]</scope>
    <source>
        <strain evidence="2">cv. Hass</strain>
    </source>
</reference>
<dbReference type="EMBL" id="CM056818">
    <property type="protein sequence ID" value="KAJ8621850.1"/>
    <property type="molecule type" value="Genomic_DNA"/>
</dbReference>
<proteinExistence type="predicted"/>
<accession>A0ACC2KLI8</accession>
<protein>
    <submittedName>
        <fullName evidence="1">Uncharacterized protein</fullName>
    </submittedName>
</protein>
<dbReference type="Proteomes" id="UP001234297">
    <property type="component" value="Chromosome 10"/>
</dbReference>
<evidence type="ECO:0000313" key="2">
    <source>
        <dbReference type="Proteomes" id="UP001234297"/>
    </source>
</evidence>
<evidence type="ECO:0000313" key="1">
    <source>
        <dbReference type="EMBL" id="KAJ8621850.1"/>
    </source>
</evidence>